<comment type="caution">
    <text evidence="1">The sequence shown here is derived from an EMBL/GenBank/DDBJ whole genome shotgun (WGS) entry which is preliminary data.</text>
</comment>
<keyword evidence="2" id="KW-1185">Reference proteome</keyword>
<proteinExistence type="predicted"/>
<evidence type="ECO:0000313" key="1">
    <source>
        <dbReference type="EMBL" id="PWK37288.1"/>
    </source>
</evidence>
<sequence>MSAALLASTIAGFGFTLGGFSWLGLTIDRHHADIHGRGTEPSREQVVRLRLLGYLALALALTACVMAQGWAFGLLYWIGILSVCAWVSVATFSCAPHVTRRIARAAAAIAVIALAAALSAGVPAA</sequence>
<dbReference type="InterPro" id="IPR021762">
    <property type="entry name" value="DUF3325"/>
</dbReference>
<dbReference type="AlphaFoldDB" id="A0A316F0P8"/>
<dbReference type="Pfam" id="PF11804">
    <property type="entry name" value="DUF3325"/>
    <property type="match status" value="1"/>
</dbReference>
<accession>A0A316F0P8</accession>
<dbReference type="GeneID" id="98340198"/>
<dbReference type="EMBL" id="QGGT01000001">
    <property type="protein sequence ID" value="PWK37288.1"/>
    <property type="molecule type" value="Genomic_DNA"/>
</dbReference>
<dbReference type="Proteomes" id="UP000245754">
    <property type="component" value="Unassembled WGS sequence"/>
</dbReference>
<dbReference type="RefSeq" id="WP_109581028.1">
    <property type="nucleotide sequence ID" value="NZ_CAJPUX010000001.1"/>
</dbReference>
<organism evidence="1 2">
    <name type="scientific">Cupriavidus plantarum</name>
    <dbReference type="NCBI Taxonomy" id="942865"/>
    <lineage>
        <taxon>Bacteria</taxon>
        <taxon>Pseudomonadati</taxon>
        <taxon>Pseudomonadota</taxon>
        <taxon>Betaproteobacteria</taxon>
        <taxon>Burkholderiales</taxon>
        <taxon>Burkholderiaceae</taxon>
        <taxon>Cupriavidus</taxon>
    </lineage>
</organism>
<evidence type="ECO:0000313" key="2">
    <source>
        <dbReference type="Proteomes" id="UP000245754"/>
    </source>
</evidence>
<gene>
    <name evidence="1" type="ORF">C7419_1011170</name>
</gene>
<reference evidence="1 2" key="1">
    <citation type="submission" date="2018-05" db="EMBL/GenBank/DDBJ databases">
        <title>Genomic Encyclopedia of Type Strains, Phase IV (KMG-V): Genome sequencing to study the core and pangenomes of soil and plant-associated prokaryotes.</title>
        <authorList>
            <person name="Whitman W."/>
        </authorList>
    </citation>
    <scope>NUCLEOTIDE SEQUENCE [LARGE SCALE GENOMIC DNA]</scope>
    <source>
        <strain evidence="1 2">SLV-132</strain>
    </source>
</reference>
<name>A0A316F0P8_9BURK</name>
<protein>
    <submittedName>
        <fullName evidence="1">Uncharacterized protein DUF3325</fullName>
    </submittedName>
</protein>